<keyword evidence="9" id="KW-1185">Reference proteome</keyword>
<dbReference type="Gene3D" id="3.90.190.10">
    <property type="entry name" value="Protein tyrosine phosphatase superfamily"/>
    <property type="match status" value="2"/>
</dbReference>
<dbReference type="PRINTS" id="PR00700">
    <property type="entry name" value="PRTYPHPHTASE"/>
</dbReference>
<dbReference type="SMART" id="SM00194">
    <property type="entry name" value="PTPc"/>
    <property type="match status" value="1"/>
</dbReference>
<dbReference type="InterPro" id="IPR003595">
    <property type="entry name" value="Tyr_Pase_cat"/>
</dbReference>
<feature type="domain" description="Tyrosine specific protein phosphatases" evidence="7">
    <location>
        <begin position="376"/>
        <end position="447"/>
    </location>
</feature>
<dbReference type="InterPro" id="IPR029021">
    <property type="entry name" value="Prot-tyrosine_phosphatase-like"/>
</dbReference>
<dbReference type="EnsemblMetazoa" id="G9556.1">
    <property type="protein sequence ID" value="G9556.1:cds"/>
    <property type="gene ID" value="G9556"/>
</dbReference>
<dbReference type="InterPro" id="IPR000242">
    <property type="entry name" value="PTP_cat"/>
</dbReference>
<dbReference type="EC" id="3.1.3.48" evidence="2"/>
<keyword evidence="5" id="KW-1133">Transmembrane helix</keyword>
<feature type="domain" description="Tyrosine-protein phosphatase" evidence="6">
    <location>
        <begin position="202"/>
        <end position="456"/>
    </location>
</feature>
<evidence type="ECO:0000313" key="8">
    <source>
        <dbReference type="EnsemblMetazoa" id="G9556.1:cds"/>
    </source>
</evidence>
<dbReference type="SMART" id="SM00404">
    <property type="entry name" value="PTPc_motif"/>
    <property type="match status" value="2"/>
</dbReference>
<sequence length="751" mass="84456">MFGENCEQKCGHCANSSNCNPVNGSCQTGCDLGFQGPLCNDECISGQFGYNCMDNCSSLCVDGKCDKKSGACKRIAFRASSPNDENGNELYIGVGVGLFVIIIAAVISVVVVKRFLSSKRKPKEIKTSERSHCGFEMKTVGQRNGLKMDNKDETSPVYDGSISVIPTDTNYSNVNINTALDIPIDKLEIVIAEKRKNDNEGFRKEYAAIPRGELHSCEFGKKPENVPKNIYKTTFPYDHSRVVLDNQSGEHSDYINANYIEGANRQKEYIATQGPKSNTLGDFWRMIWQENVSSVVMVTTLVEGEKVKCNKYWPDTDNPALYGPVQVTLMEEKEYACFTTRQLSVLHKKLKCTRVVTHYHYTAWPDHGVPEPLCLLTFHNHVITASDYSQSPTIVHCSAGVGRTGTYIALDALFQIGKKTGKVNVAEFVAKMRQNRVLMVQTYEQYITIYLALNEVFKAPDKLDTMVEFLNKAEKARKNIPVNQNPLHDEFKLLLKIRQKYSKDDYNFAVYDSEDQLSGEILPLKKYGLYLSPNKTTLGNYINAIAVPSFTNLQHFIVTKYPLEEKTLDLLRLLSDHESDTVISMQPLSGIKSAKVWLPPVSSSIKIPPFTVHHRSESQTDVKTHEIQIVHDNAEVRTVIIVEPGVEIQCSGSSVDTSQLRSLVSTVLYLETKQPITILSSDGASLCGLFIAVHNVIQQMNMDDRVDVFTAVRQLQIRRPEFCSKFEDYELIYQAVMDHCQNASENIFYNQ</sequence>
<dbReference type="PROSITE" id="PS00383">
    <property type="entry name" value="TYR_PHOSPHATASE_1"/>
    <property type="match status" value="1"/>
</dbReference>
<dbReference type="Proteomes" id="UP000005408">
    <property type="component" value="Unassembled WGS sequence"/>
</dbReference>
<dbReference type="InterPro" id="IPR016130">
    <property type="entry name" value="Tyr_Pase_AS"/>
</dbReference>
<feature type="domain" description="Tyrosine-protein phosphatase" evidence="6">
    <location>
        <begin position="487"/>
        <end position="739"/>
    </location>
</feature>
<dbReference type="PANTHER" id="PTHR19134">
    <property type="entry name" value="RECEPTOR-TYPE TYROSINE-PROTEIN PHOSPHATASE"/>
    <property type="match status" value="1"/>
</dbReference>
<dbReference type="FunFam" id="3.90.190.10:FF:000062">
    <property type="entry name" value="Receptor-type tyrosine-protein phosphatase kappa"/>
    <property type="match status" value="1"/>
</dbReference>
<dbReference type="GO" id="GO:0004725">
    <property type="term" value="F:protein tyrosine phosphatase activity"/>
    <property type="evidence" value="ECO:0007669"/>
    <property type="project" value="UniProtKB-EC"/>
</dbReference>
<keyword evidence="5" id="KW-0472">Membrane</keyword>
<dbReference type="InterPro" id="IPR000387">
    <property type="entry name" value="Tyr_Pase_dom"/>
</dbReference>
<keyword evidence="5" id="KW-0812">Transmembrane</keyword>
<evidence type="ECO:0000259" key="6">
    <source>
        <dbReference type="PROSITE" id="PS50055"/>
    </source>
</evidence>
<comment type="similarity">
    <text evidence="1">Belongs to the protein-tyrosine phosphatase family.</text>
</comment>
<dbReference type="PANTHER" id="PTHR19134:SF562">
    <property type="entry name" value="PROTEIN-TYROSINE-PHOSPHATASE"/>
    <property type="match status" value="1"/>
</dbReference>
<reference evidence="8" key="1">
    <citation type="submission" date="2022-08" db="UniProtKB">
        <authorList>
            <consortium name="EnsemblMetazoa"/>
        </authorList>
    </citation>
    <scope>IDENTIFICATION</scope>
    <source>
        <strain evidence="8">05x7-T-G4-1.051#20</strain>
    </source>
</reference>
<proteinExistence type="inferred from homology"/>
<name>A0A8W8NZQ7_MAGGI</name>
<dbReference type="Pfam" id="PF00102">
    <property type="entry name" value="Y_phosphatase"/>
    <property type="match status" value="2"/>
</dbReference>
<evidence type="ECO:0000256" key="4">
    <source>
        <dbReference type="ARBA" id="ARBA00022912"/>
    </source>
</evidence>
<dbReference type="CDD" id="cd00047">
    <property type="entry name" value="PTPc"/>
    <property type="match status" value="1"/>
</dbReference>
<dbReference type="AlphaFoldDB" id="A0A8W8NZQ7"/>
<dbReference type="SUPFAM" id="SSF52799">
    <property type="entry name" value="(Phosphotyrosine protein) phosphatases II"/>
    <property type="match status" value="2"/>
</dbReference>
<evidence type="ECO:0000256" key="3">
    <source>
        <dbReference type="ARBA" id="ARBA00022801"/>
    </source>
</evidence>
<organism evidence="8 9">
    <name type="scientific">Magallana gigas</name>
    <name type="common">Pacific oyster</name>
    <name type="synonym">Crassostrea gigas</name>
    <dbReference type="NCBI Taxonomy" id="29159"/>
    <lineage>
        <taxon>Eukaryota</taxon>
        <taxon>Metazoa</taxon>
        <taxon>Spiralia</taxon>
        <taxon>Lophotrochozoa</taxon>
        <taxon>Mollusca</taxon>
        <taxon>Bivalvia</taxon>
        <taxon>Autobranchia</taxon>
        <taxon>Pteriomorphia</taxon>
        <taxon>Ostreida</taxon>
        <taxon>Ostreoidea</taxon>
        <taxon>Ostreidae</taxon>
        <taxon>Magallana</taxon>
    </lineage>
</organism>
<keyword evidence="4" id="KW-0904">Protein phosphatase</keyword>
<dbReference type="PROSITE" id="PS50056">
    <property type="entry name" value="TYR_PHOSPHATASE_2"/>
    <property type="match status" value="1"/>
</dbReference>
<evidence type="ECO:0000256" key="5">
    <source>
        <dbReference type="SAM" id="Phobius"/>
    </source>
</evidence>
<keyword evidence="3" id="KW-0378">Hydrolase</keyword>
<dbReference type="InterPro" id="IPR050348">
    <property type="entry name" value="Protein-Tyr_Phosphatase"/>
</dbReference>
<dbReference type="Gene3D" id="2.170.300.10">
    <property type="entry name" value="Tie2 ligand-binding domain superfamily"/>
    <property type="match status" value="1"/>
</dbReference>
<dbReference type="PROSITE" id="PS50055">
    <property type="entry name" value="TYR_PHOSPHATASE_PTP"/>
    <property type="match status" value="2"/>
</dbReference>
<evidence type="ECO:0000259" key="7">
    <source>
        <dbReference type="PROSITE" id="PS50056"/>
    </source>
</evidence>
<evidence type="ECO:0000256" key="2">
    <source>
        <dbReference type="ARBA" id="ARBA00013064"/>
    </source>
</evidence>
<accession>A0A8W8NZQ7</accession>
<feature type="transmembrane region" description="Helical" evidence="5">
    <location>
        <begin position="90"/>
        <end position="112"/>
    </location>
</feature>
<dbReference type="GO" id="GO:0008045">
    <property type="term" value="P:motor neuron axon guidance"/>
    <property type="evidence" value="ECO:0007669"/>
    <property type="project" value="TreeGrafter"/>
</dbReference>
<protein>
    <recommendedName>
        <fullName evidence="2">protein-tyrosine-phosphatase</fullName>
        <ecNumber evidence="2">3.1.3.48</ecNumber>
    </recommendedName>
</protein>
<evidence type="ECO:0000256" key="1">
    <source>
        <dbReference type="ARBA" id="ARBA00009580"/>
    </source>
</evidence>
<evidence type="ECO:0000313" key="9">
    <source>
        <dbReference type="Proteomes" id="UP000005408"/>
    </source>
</evidence>